<evidence type="ECO:0000313" key="10">
    <source>
        <dbReference type="EMBL" id="RCS54194.1"/>
    </source>
</evidence>
<dbReference type="InterPro" id="IPR013154">
    <property type="entry name" value="ADH-like_N"/>
</dbReference>
<feature type="binding site" evidence="6">
    <location>
        <position position="93"/>
    </location>
    <ligand>
        <name>Zn(2+)</name>
        <dbReference type="ChEBI" id="CHEBI:29105"/>
        <label>2</label>
    </ligand>
</feature>
<keyword evidence="2 6" id="KW-0479">Metal-binding</keyword>
<organism evidence="10 11">
    <name type="scientific">Bremerella cremea</name>
    <dbReference type="NCBI Taxonomy" id="1031537"/>
    <lineage>
        <taxon>Bacteria</taxon>
        <taxon>Pseudomonadati</taxon>
        <taxon>Planctomycetota</taxon>
        <taxon>Planctomycetia</taxon>
        <taxon>Pirellulales</taxon>
        <taxon>Pirellulaceae</taxon>
        <taxon>Bremerella</taxon>
    </lineage>
</organism>
<dbReference type="SUPFAM" id="SSF50129">
    <property type="entry name" value="GroES-like"/>
    <property type="match status" value="1"/>
</dbReference>
<dbReference type="InterPro" id="IPR013149">
    <property type="entry name" value="ADH-like_C"/>
</dbReference>
<feature type="binding site" evidence="6">
    <location>
        <position position="175"/>
    </location>
    <ligand>
        <name>NAD(+)</name>
        <dbReference type="ChEBI" id="CHEBI:57540"/>
    </ligand>
</feature>
<reference evidence="10 11" key="1">
    <citation type="submission" date="2018-07" db="EMBL/GenBank/DDBJ databases">
        <title>Comparative genomes isolates from brazilian mangrove.</title>
        <authorList>
            <person name="De Araujo J.E."/>
            <person name="Taketani R.G."/>
            <person name="Silva M.C.P."/>
            <person name="Lourenco M.V."/>
            <person name="Oliveira V.M."/>
            <person name="Andreote F.D."/>
        </authorList>
    </citation>
    <scope>NUCLEOTIDE SEQUENCE [LARGE SCALE GENOMIC DNA]</scope>
    <source>
        <strain evidence="10 11">HEX PRIS-MGV</strain>
    </source>
</reference>
<keyword evidence="1 6" id="KW-0963">Cytoplasm</keyword>
<dbReference type="EC" id="1.1.1.103" evidence="6 7"/>
<name>A0A368KXM0_9BACT</name>
<evidence type="ECO:0000256" key="6">
    <source>
        <dbReference type="HAMAP-Rule" id="MF_00627"/>
    </source>
</evidence>
<sequence>MKALVKRHAEKGLWLEDVPEPTIGINDVLIKVLKTGICGTDVHIYKWDAWAQKSVPVPMVVGHEFVGEIVEVGSNVGVFEPGQIVSGEGHVVCGHCRNCMAGRRHLCADTKGIGVNRPGAFAEYISVPMTNVWHHADGIPLDVASIFDPFGNAVHTALTFPVLGEDVLITGAGPIGCMAAAVAKHAGARFVVVTDVNPWRLELAKKVGATRVVDVRNEKLADVQKELGMVEGFDVGLEMSGNAAAFRDMISNMCHGGKIAMLGIPPEDISIDWNDVIFNMLTIKGIYGRQMYETWYQMTVLLQGGLDLQPIITHRLNYREFEQGFEAMFSGQSGKVVLDWTE</sequence>
<evidence type="ECO:0000256" key="3">
    <source>
        <dbReference type="ARBA" id="ARBA00022833"/>
    </source>
</evidence>
<dbReference type="SUPFAM" id="SSF51735">
    <property type="entry name" value="NAD(P)-binding Rossmann-fold domains"/>
    <property type="match status" value="1"/>
</dbReference>
<dbReference type="Gene3D" id="3.90.180.10">
    <property type="entry name" value="Medium-chain alcohol dehydrogenases, catalytic domain"/>
    <property type="match status" value="1"/>
</dbReference>
<dbReference type="AlphaFoldDB" id="A0A368KXM0"/>
<evidence type="ECO:0000256" key="1">
    <source>
        <dbReference type="ARBA" id="ARBA00022490"/>
    </source>
</evidence>
<feature type="active site" description="Charge relay system" evidence="6">
    <location>
        <position position="40"/>
    </location>
</feature>
<dbReference type="PANTHER" id="PTHR43401">
    <property type="entry name" value="L-THREONINE 3-DEHYDROGENASE"/>
    <property type="match status" value="1"/>
</dbReference>
<evidence type="ECO:0000259" key="9">
    <source>
        <dbReference type="Pfam" id="PF08240"/>
    </source>
</evidence>
<evidence type="ECO:0000256" key="4">
    <source>
        <dbReference type="ARBA" id="ARBA00023002"/>
    </source>
</evidence>
<feature type="binding site" evidence="6">
    <location>
        <begin position="286"/>
        <end position="287"/>
    </location>
    <ligand>
        <name>NAD(+)</name>
        <dbReference type="ChEBI" id="CHEBI:57540"/>
    </ligand>
</feature>
<dbReference type="Proteomes" id="UP000253562">
    <property type="component" value="Unassembled WGS sequence"/>
</dbReference>
<protein>
    <recommendedName>
        <fullName evidence="6 7">L-threonine 3-dehydrogenase</fullName>
        <shortName evidence="6">TDH</shortName>
        <ecNumber evidence="6 7">1.1.1.103</ecNumber>
    </recommendedName>
</protein>
<dbReference type="InterPro" id="IPR004627">
    <property type="entry name" value="L-Threonine_3-DHase"/>
</dbReference>
<dbReference type="Pfam" id="PF08240">
    <property type="entry name" value="ADH_N"/>
    <property type="match status" value="1"/>
</dbReference>
<evidence type="ECO:0000256" key="2">
    <source>
        <dbReference type="ARBA" id="ARBA00022723"/>
    </source>
</evidence>
<feature type="site" description="Important for catalytic activity for the proton relay mechanism but does not participate directly in the coordination of zinc atom" evidence="6">
    <location>
        <position position="148"/>
    </location>
</feature>
<dbReference type="HAMAP" id="MF_00627">
    <property type="entry name" value="Thr_dehydrog"/>
    <property type="match status" value="1"/>
</dbReference>
<feature type="binding site" evidence="6">
    <location>
        <begin position="262"/>
        <end position="264"/>
    </location>
    <ligand>
        <name>NAD(+)</name>
        <dbReference type="ChEBI" id="CHEBI:57540"/>
    </ligand>
</feature>
<dbReference type="NCBIfam" id="NF003808">
    <property type="entry name" value="PRK05396.1"/>
    <property type="match status" value="1"/>
</dbReference>
<gene>
    <name evidence="6" type="primary">tdh</name>
    <name evidence="10" type="ORF">DTL42_03325</name>
</gene>
<feature type="binding site" evidence="6">
    <location>
        <position position="38"/>
    </location>
    <ligand>
        <name>Zn(2+)</name>
        <dbReference type="ChEBI" id="CHEBI:29105"/>
        <label>1</label>
        <note>catalytic</note>
    </ligand>
</feature>
<dbReference type="EMBL" id="QPEX01000010">
    <property type="protein sequence ID" value="RCS54194.1"/>
    <property type="molecule type" value="Genomic_DNA"/>
</dbReference>
<comment type="subunit">
    <text evidence="6">Homotetramer.</text>
</comment>
<dbReference type="GO" id="GO:0008270">
    <property type="term" value="F:zinc ion binding"/>
    <property type="evidence" value="ECO:0007669"/>
    <property type="project" value="UniProtKB-UniRule"/>
</dbReference>
<keyword evidence="5 6" id="KW-0520">NAD</keyword>
<dbReference type="NCBIfam" id="TIGR00692">
    <property type="entry name" value="tdh"/>
    <property type="match status" value="1"/>
</dbReference>
<keyword evidence="3 6" id="KW-0862">Zinc</keyword>
<dbReference type="Pfam" id="PF00107">
    <property type="entry name" value="ADH_zinc_N"/>
    <property type="match status" value="1"/>
</dbReference>
<comment type="cofactor">
    <cofactor evidence="6">
        <name>Zn(2+)</name>
        <dbReference type="ChEBI" id="CHEBI:29105"/>
    </cofactor>
    <text evidence="6">Binds 2 Zn(2+) ions per subunit.</text>
</comment>
<feature type="binding site" evidence="6">
    <location>
        <position position="195"/>
    </location>
    <ligand>
        <name>NAD(+)</name>
        <dbReference type="ChEBI" id="CHEBI:57540"/>
    </ligand>
</feature>
<dbReference type="PROSITE" id="PS00059">
    <property type="entry name" value="ADH_ZINC"/>
    <property type="match status" value="1"/>
</dbReference>
<comment type="caution">
    <text evidence="10">The sequence shown here is derived from an EMBL/GenBank/DDBJ whole genome shotgun (WGS) entry which is preliminary data.</text>
</comment>
<keyword evidence="4 6" id="KW-0560">Oxidoreductase</keyword>
<proteinExistence type="inferred from homology"/>
<dbReference type="InterPro" id="IPR036291">
    <property type="entry name" value="NAD(P)-bd_dom_sf"/>
</dbReference>
<feature type="binding site" evidence="6">
    <location>
        <position position="107"/>
    </location>
    <ligand>
        <name>Zn(2+)</name>
        <dbReference type="ChEBI" id="CHEBI:29105"/>
        <label>2</label>
    </ligand>
</feature>
<comment type="catalytic activity">
    <reaction evidence="6">
        <text>L-threonine + NAD(+) = (2S)-2-amino-3-oxobutanoate + NADH + H(+)</text>
        <dbReference type="Rhea" id="RHEA:13161"/>
        <dbReference type="ChEBI" id="CHEBI:15378"/>
        <dbReference type="ChEBI" id="CHEBI:57540"/>
        <dbReference type="ChEBI" id="CHEBI:57926"/>
        <dbReference type="ChEBI" id="CHEBI:57945"/>
        <dbReference type="ChEBI" id="CHEBI:78948"/>
        <dbReference type="EC" id="1.1.1.103"/>
    </reaction>
</comment>
<feature type="domain" description="Alcohol dehydrogenase-like C-terminal" evidence="8">
    <location>
        <begin position="174"/>
        <end position="301"/>
    </location>
</feature>
<evidence type="ECO:0000256" key="5">
    <source>
        <dbReference type="ARBA" id="ARBA00023027"/>
    </source>
</evidence>
<comment type="pathway">
    <text evidence="6">Amino-acid degradation; L-threonine degradation via oxydo-reductase pathway; glycine from L-threonine: step 1/2.</text>
</comment>
<feature type="binding site" evidence="6">
    <location>
        <position position="96"/>
    </location>
    <ligand>
        <name>Zn(2+)</name>
        <dbReference type="ChEBI" id="CHEBI:29105"/>
        <label>2</label>
    </ligand>
</feature>
<feature type="binding site" evidence="6">
    <location>
        <position position="63"/>
    </location>
    <ligand>
        <name>Zn(2+)</name>
        <dbReference type="ChEBI" id="CHEBI:29105"/>
        <label>1</label>
        <note>catalytic</note>
    </ligand>
</feature>
<dbReference type="InterPro" id="IPR050129">
    <property type="entry name" value="Zn_alcohol_dh"/>
</dbReference>
<accession>A0A368KXM0</accession>
<evidence type="ECO:0000313" key="11">
    <source>
        <dbReference type="Proteomes" id="UP000253562"/>
    </source>
</evidence>
<feature type="binding site" evidence="6">
    <location>
        <position position="99"/>
    </location>
    <ligand>
        <name>Zn(2+)</name>
        <dbReference type="ChEBI" id="CHEBI:29105"/>
        <label>2</label>
    </ligand>
</feature>
<dbReference type="OrthoDB" id="239596at2"/>
<dbReference type="PANTHER" id="PTHR43401:SF2">
    <property type="entry name" value="L-THREONINE 3-DEHYDROGENASE"/>
    <property type="match status" value="1"/>
</dbReference>
<dbReference type="RefSeq" id="WP_114367260.1">
    <property type="nucleotide sequence ID" value="NZ_QPEX01000010.1"/>
</dbReference>
<dbReference type="UniPathway" id="UPA00046">
    <property type="reaction ID" value="UER00505"/>
</dbReference>
<comment type="similarity">
    <text evidence="6">Belongs to the zinc-containing alcohol dehydrogenase family.</text>
</comment>
<dbReference type="Gene3D" id="3.40.50.720">
    <property type="entry name" value="NAD(P)-binding Rossmann-like Domain"/>
    <property type="match status" value="1"/>
</dbReference>
<dbReference type="GO" id="GO:0005737">
    <property type="term" value="C:cytoplasm"/>
    <property type="evidence" value="ECO:0007669"/>
    <property type="project" value="UniProtKB-SubCell"/>
</dbReference>
<evidence type="ECO:0000256" key="7">
    <source>
        <dbReference type="NCBIfam" id="TIGR00692"/>
    </source>
</evidence>
<comment type="subcellular location">
    <subcellularLocation>
        <location evidence="6">Cytoplasm</location>
    </subcellularLocation>
</comment>
<dbReference type="GO" id="GO:0019518">
    <property type="term" value="P:L-threonine catabolic process to glycine"/>
    <property type="evidence" value="ECO:0007669"/>
    <property type="project" value="UniProtKB-UniPathway"/>
</dbReference>
<evidence type="ECO:0000259" key="8">
    <source>
        <dbReference type="Pfam" id="PF00107"/>
    </source>
</evidence>
<dbReference type="GO" id="GO:0008743">
    <property type="term" value="F:L-threonine 3-dehydrogenase activity"/>
    <property type="evidence" value="ECO:0007669"/>
    <property type="project" value="UniProtKB-UniRule"/>
</dbReference>
<feature type="domain" description="Alcohol dehydrogenase-like N-terminal" evidence="9">
    <location>
        <begin position="26"/>
        <end position="134"/>
    </location>
</feature>
<feature type="active site" description="Charge relay system" evidence="6">
    <location>
        <position position="43"/>
    </location>
</feature>
<comment type="function">
    <text evidence="6">Catalyzes the NAD(+)-dependent oxidation of L-threonine to 2-amino-3-ketobutyrate.</text>
</comment>
<feature type="binding site" evidence="6">
    <location>
        <position position="200"/>
    </location>
    <ligand>
        <name>NAD(+)</name>
        <dbReference type="ChEBI" id="CHEBI:57540"/>
    </ligand>
</feature>
<dbReference type="InterPro" id="IPR011032">
    <property type="entry name" value="GroES-like_sf"/>
</dbReference>
<feature type="binding site" evidence="6">
    <location>
        <position position="64"/>
    </location>
    <ligand>
        <name>Zn(2+)</name>
        <dbReference type="ChEBI" id="CHEBI:29105"/>
        <label>1</label>
        <note>catalytic</note>
    </ligand>
</feature>
<dbReference type="InterPro" id="IPR002328">
    <property type="entry name" value="ADH_Zn_CS"/>
</dbReference>